<dbReference type="InParanoid" id="B8C2L9"/>
<dbReference type="InterPro" id="IPR000048">
    <property type="entry name" value="IQ_motif_EF-hand-BS"/>
</dbReference>
<evidence type="ECO:0000313" key="4">
    <source>
        <dbReference type="Proteomes" id="UP000001449"/>
    </source>
</evidence>
<feature type="compositionally biased region" description="Basic residues" evidence="2">
    <location>
        <begin position="411"/>
        <end position="422"/>
    </location>
</feature>
<dbReference type="RefSeq" id="XP_002290218.1">
    <property type="nucleotide sequence ID" value="XM_002290182.1"/>
</dbReference>
<feature type="compositionally biased region" description="Polar residues" evidence="2">
    <location>
        <begin position="425"/>
        <end position="434"/>
    </location>
</feature>
<feature type="compositionally biased region" description="Low complexity" evidence="2">
    <location>
        <begin position="17"/>
        <end position="26"/>
    </location>
</feature>
<feature type="compositionally biased region" description="Polar residues" evidence="2">
    <location>
        <begin position="499"/>
        <end position="511"/>
    </location>
</feature>
<dbReference type="AlphaFoldDB" id="B8C2L9"/>
<dbReference type="PaxDb" id="35128-Thaps5330"/>
<organism evidence="3 4">
    <name type="scientific">Thalassiosira pseudonana</name>
    <name type="common">Marine diatom</name>
    <name type="synonym">Cyclotella nana</name>
    <dbReference type="NCBI Taxonomy" id="35128"/>
    <lineage>
        <taxon>Eukaryota</taxon>
        <taxon>Sar</taxon>
        <taxon>Stramenopiles</taxon>
        <taxon>Ochrophyta</taxon>
        <taxon>Bacillariophyta</taxon>
        <taxon>Coscinodiscophyceae</taxon>
        <taxon>Thalassiosirophycidae</taxon>
        <taxon>Thalassiosirales</taxon>
        <taxon>Thalassiosiraceae</taxon>
        <taxon>Thalassiosira</taxon>
    </lineage>
</organism>
<reference evidence="3 4" key="1">
    <citation type="journal article" date="2004" name="Science">
        <title>The genome of the diatom Thalassiosira pseudonana: ecology, evolution, and metabolism.</title>
        <authorList>
            <person name="Armbrust E.V."/>
            <person name="Berges J.A."/>
            <person name="Bowler C."/>
            <person name="Green B.R."/>
            <person name="Martinez D."/>
            <person name="Putnam N.H."/>
            <person name="Zhou S."/>
            <person name="Allen A.E."/>
            <person name="Apt K.E."/>
            <person name="Bechner M."/>
            <person name="Brzezinski M.A."/>
            <person name="Chaal B.K."/>
            <person name="Chiovitti A."/>
            <person name="Davis A.K."/>
            <person name="Demarest M.S."/>
            <person name="Detter J.C."/>
            <person name="Glavina T."/>
            <person name="Goodstein D."/>
            <person name="Hadi M.Z."/>
            <person name="Hellsten U."/>
            <person name="Hildebrand M."/>
            <person name="Jenkins B.D."/>
            <person name="Jurka J."/>
            <person name="Kapitonov V.V."/>
            <person name="Kroger N."/>
            <person name="Lau W.W."/>
            <person name="Lane T.W."/>
            <person name="Larimer F.W."/>
            <person name="Lippmeier J.C."/>
            <person name="Lucas S."/>
            <person name="Medina M."/>
            <person name="Montsant A."/>
            <person name="Obornik M."/>
            <person name="Parker M.S."/>
            <person name="Palenik B."/>
            <person name="Pazour G.J."/>
            <person name="Richardson P.M."/>
            <person name="Rynearson T.A."/>
            <person name="Saito M.A."/>
            <person name="Schwartz D.C."/>
            <person name="Thamatrakoln K."/>
            <person name="Valentin K."/>
            <person name="Vardi A."/>
            <person name="Wilkerson F.P."/>
            <person name="Rokhsar D.S."/>
        </authorList>
    </citation>
    <scope>NUCLEOTIDE SEQUENCE [LARGE SCALE GENOMIC DNA]</scope>
    <source>
        <strain evidence="3 4">CCMP1335</strain>
    </source>
</reference>
<feature type="region of interest" description="Disordered" evidence="2">
    <location>
        <begin position="1"/>
        <end position="26"/>
    </location>
</feature>
<dbReference type="eggNOG" id="ENOG502RVIQ">
    <property type="taxonomic scope" value="Eukaryota"/>
</dbReference>
<evidence type="ECO:0000313" key="3">
    <source>
        <dbReference type="EMBL" id="EED91970.1"/>
    </source>
</evidence>
<name>B8C2L9_THAPS</name>
<feature type="compositionally biased region" description="Polar residues" evidence="2">
    <location>
        <begin position="367"/>
        <end position="376"/>
    </location>
</feature>
<dbReference type="SMART" id="SM00015">
    <property type="entry name" value="IQ"/>
    <property type="match status" value="4"/>
</dbReference>
<feature type="coiled-coil region" evidence="1">
    <location>
        <begin position="73"/>
        <end position="114"/>
    </location>
</feature>
<sequence length="556" mass="62748">MNAIGNASLGGGGGHQASMPSASPSMDSMLRDARLINSDIGRHSVKCNFSARLTGRFYQNSSLERHTARKSRLVEMQAKKRRLEKELQLEEQRVKLLEERLHETERAREDAQELIFNLVRGMVRFQSLVRRKQSMTRFKDMRHVARMAILVAFHLQSRYRGWKGRSRADSIRHDLKQKLMNDSAVSIQASLRRHLQRKYYLGLLSQRNALSDKSAAAIQALLRGKVARKMYLEEMSRRQSAASNVQRVFRGKLGRLEAERIRQLRLKKQSEKPKRVPLHLRRYSTYGSDSVQKKPDKGPKKRDATNRRRSSVDMSILRDGKAFGSSVTNGDPDENDSIATTLTSLTHTTDFSRKRIIRGKMPESTKARTNATSLPSPQKVLASATKQSNHRGRYKSTISSDSTASDASGRRNNRPQLVKRKDKQTSAQICSVNKSIHERGRSVPTIASSNITSLTNSPEPRPNTQKRCNESSSRVASRESSARSSRAEVNKILPRKRNNSGGTASSGSQCQMPRREEISREASLIVEEVLGRAIITHSIATSSFDDDFSEHEDDLE</sequence>
<dbReference type="PROSITE" id="PS50096">
    <property type="entry name" value="IQ"/>
    <property type="match status" value="4"/>
</dbReference>
<feature type="compositionally biased region" description="Low complexity" evidence="2">
    <location>
        <begin position="396"/>
        <end position="407"/>
    </location>
</feature>
<dbReference type="KEGG" id="tps:THAPSDRAFT_5330"/>
<proteinExistence type="predicted"/>
<keyword evidence="4" id="KW-1185">Reference proteome</keyword>
<dbReference type="Pfam" id="PF00612">
    <property type="entry name" value="IQ"/>
    <property type="match status" value="1"/>
</dbReference>
<feature type="compositionally biased region" description="Basic and acidic residues" evidence="2">
    <location>
        <begin position="291"/>
        <end position="306"/>
    </location>
</feature>
<dbReference type="GeneID" id="7449616"/>
<gene>
    <name evidence="3" type="ORF">THAPSDRAFT_5330</name>
</gene>
<dbReference type="HOGENOM" id="CLU_490516_0_0_1"/>
<dbReference type="Proteomes" id="UP000001449">
    <property type="component" value="Chromosome 5"/>
</dbReference>
<dbReference type="EMBL" id="CM000642">
    <property type="protein sequence ID" value="EED91970.1"/>
    <property type="molecule type" value="Genomic_DNA"/>
</dbReference>
<feature type="region of interest" description="Disordered" evidence="2">
    <location>
        <begin position="267"/>
        <end position="341"/>
    </location>
</feature>
<keyword evidence="1" id="KW-0175">Coiled coil</keyword>
<feature type="compositionally biased region" description="Polar residues" evidence="2">
    <location>
        <begin position="445"/>
        <end position="466"/>
    </location>
</feature>
<evidence type="ECO:0000256" key="1">
    <source>
        <dbReference type="SAM" id="Coils"/>
    </source>
</evidence>
<protein>
    <submittedName>
        <fullName evidence="3">Uncharacterized protein</fullName>
    </submittedName>
</protein>
<evidence type="ECO:0000256" key="2">
    <source>
        <dbReference type="SAM" id="MobiDB-lite"/>
    </source>
</evidence>
<feature type="compositionally biased region" description="Basic and acidic residues" evidence="2">
    <location>
        <begin position="476"/>
        <end position="489"/>
    </location>
</feature>
<dbReference type="Gene3D" id="1.20.5.190">
    <property type="match status" value="2"/>
</dbReference>
<accession>B8C2L9</accession>
<feature type="region of interest" description="Disordered" evidence="2">
    <location>
        <begin position="353"/>
        <end position="519"/>
    </location>
</feature>
<reference evidence="3 4" key="2">
    <citation type="journal article" date="2008" name="Nature">
        <title>The Phaeodactylum genome reveals the evolutionary history of diatom genomes.</title>
        <authorList>
            <person name="Bowler C."/>
            <person name="Allen A.E."/>
            <person name="Badger J.H."/>
            <person name="Grimwood J."/>
            <person name="Jabbari K."/>
            <person name="Kuo A."/>
            <person name="Maheswari U."/>
            <person name="Martens C."/>
            <person name="Maumus F."/>
            <person name="Otillar R.P."/>
            <person name="Rayko E."/>
            <person name="Salamov A."/>
            <person name="Vandepoele K."/>
            <person name="Beszteri B."/>
            <person name="Gruber A."/>
            <person name="Heijde M."/>
            <person name="Katinka M."/>
            <person name="Mock T."/>
            <person name="Valentin K."/>
            <person name="Verret F."/>
            <person name="Berges J.A."/>
            <person name="Brownlee C."/>
            <person name="Cadoret J.P."/>
            <person name="Chiovitti A."/>
            <person name="Choi C.J."/>
            <person name="Coesel S."/>
            <person name="De Martino A."/>
            <person name="Detter J.C."/>
            <person name="Durkin C."/>
            <person name="Falciatore A."/>
            <person name="Fournet J."/>
            <person name="Haruta M."/>
            <person name="Huysman M.J."/>
            <person name="Jenkins B.D."/>
            <person name="Jiroutova K."/>
            <person name="Jorgensen R.E."/>
            <person name="Joubert Y."/>
            <person name="Kaplan A."/>
            <person name="Kroger N."/>
            <person name="Kroth P.G."/>
            <person name="La Roche J."/>
            <person name="Lindquist E."/>
            <person name="Lommer M."/>
            <person name="Martin-Jezequel V."/>
            <person name="Lopez P.J."/>
            <person name="Lucas S."/>
            <person name="Mangogna M."/>
            <person name="McGinnis K."/>
            <person name="Medlin L.K."/>
            <person name="Montsant A."/>
            <person name="Oudot-Le Secq M.P."/>
            <person name="Napoli C."/>
            <person name="Obornik M."/>
            <person name="Parker M.S."/>
            <person name="Petit J.L."/>
            <person name="Porcel B.M."/>
            <person name="Poulsen N."/>
            <person name="Robison M."/>
            <person name="Rychlewski L."/>
            <person name="Rynearson T.A."/>
            <person name="Schmutz J."/>
            <person name="Shapiro H."/>
            <person name="Siaut M."/>
            <person name="Stanley M."/>
            <person name="Sussman M.R."/>
            <person name="Taylor A.R."/>
            <person name="Vardi A."/>
            <person name="von Dassow P."/>
            <person name="Vyverman W."/>
            <person name="Willis A."/>
            <person name="Wyrwicz L.S."/>
            <person name="Rokhsar D.S."/>
            <person name="Weissenbach J."/>
            <person name="Armbrust E.V."/>
            <person name="Green B.R."/>
            <person name="Van de Peer Y."/>
            <person name="Grigoriev I.V."/>
        </authorList>
    </citation>
    <scope>NUCLEOTIDE SEQUENCE [LARGE SCALE GENOMIC DNA]</scope>
    <source>
        <strain evidence="3 4">CCMP1335</strain>
    </source>
</reference>